<dbReference type="CDD" id="cd07061">
    <property type="entry name" value="HP_HAP_like"/>
    <property type="match status" value="1"/>
</dbReference>
<sequence>MKALSNTARSWDYTNPLVFMCCFGLVLFLLGSTIVLSLIPTYLPTRPFYEALLPTSKPQNILLELSSNTNLLSGTTLDISNQNIVQNQMQKALSNDQTSFGSSTIRILNATVTTFSRRKRRQTNTANNGLNVIYELVFHRSCTIRCQTKILSLARIKFVSLIITLQSSTSTASDDEVTGDITKISEYWANIRPYKDNAPTVFGVLDTGLPDECQVEQVHILHRHASRYFTTDAFDGGNILRFATKILSTNRNNFLGLLSFLKTWSLDISNDLLVPSGAADGYKSGVNFWNEYGRILYNAQSGQPYYNATNQIKPLVRTSNVQRCYETVLAWTSGFFGPYNTTDKYSLIKLSYDSGYNNTLYGALACRNLFIPSAFTFDQDAMYAYLAPVLANAADRFSSYTNLNLNFTYIDVFAMQSLCAYEYVALGSSDFCSLFTINEWRGYEQALNLAFYNTYGLGNETGRAQGIGYVQELIARLNHQLINISYSSVNSTLDSSETTFPLDQLFYLDMSHDNNIASVLAALSIDYFRENLSTIFPPPSNQHYRVSRMTPFTARLIIEKIGCSSSVPITINSSHTEYSSSSVLKPYKFIRMKLNNGVLPLDTIRGGLCSTGRTDGLCPLNNFLASQTNASVMANFNYVCFGNYTIDSNTVITDGTLFA</sequence>
<organism evidence="3 4">
    <name type="scientific">Adineta steineri</name>
    <dbReference type="NCBI Taxonomy" id="433720"/>
    <lineage>
        <taxon>Eukaryota</taxon>
        <taxon>Metazoa</taxon>
        <taxon>Spiralia</taxon>
        <taxon>Gnathifera</taxon>
        <taxon>Rotifera</taxon>
        <taxon>Eurotatoria</taxon>
        <taxon>Bdelloidea</taxon>
        <taxon>Adinetida</taxon>
        <taxon>Adinetidae</taxon>
        <taxon>Adineta</taxon>
    </lineage>
</organism>
<feature type="transmembrane region" description="Helical" evidence="2">
    <location>
        <begin position="17"/>
        <end position="39"/>
    </location>
</feature>
<keyword evidence="1" id="KW-0378">Hydrolase</keyword>
<evidence type="ECO:0008006" key="5">
    <source>
        <dbReference type="Google" id="ProtNLM"/>
    </source>
</evidence>
<gene>
    <name evidence="3" type="ORF">IZO911_LOCUS36933</name>
</gene>
<dbReference type="Proteomes" id="UP000663860">
    <property type="component" value="Unassembled WGS sequence"/>
</dbReference>
<dbReference type="Pfam" id="PF00328">
    <property type="entry name" value="His_Phos_2"/>
    <property type="match status" value="1"/>
</dbReference>
<dbReference type="GO" id="GO:0003993">
    <property type="term" value="F:acid phosphatase activity"/>
    <property type="evidence" value="ECO:0007669"/>
    <property type="project" value="TreeGrafter"/>
</dbReference>
<name>A0A815HHG2_9BILA</name>
<dbReference type="EMBL" id="CAJNOE010000892">
    <property type="protein sequence ID" value="CAF1354026.1"/>
    <property type="molecule type" value="Genomic_DNA"/>
</dbReference>
<evidence type="ECO:0000313" key="4">
    <source>
        <dbReference type="Proteomes" id="UP000663860"/>
    </source>
</evidence>
<dbReference type="PROSITE" id="PS00778">
    <property type="entry name" value="HIS_ACID_PHOSPHAT_2"/>
    <property type="match status" value="1"/>
</dbReference>
<reference evidence="3" key="1">
    <citation type="submission" date="2021-02" db="EMBL/GenBank/DDBJ databases">
        <authorList>
            <person name="Nowell W R."/>
        </authorList>
    </citation>
    <scope>NUCLEOTIDE SEQUENCE</scope>
</reference>
<dbReference type="PANTHER" id="PTHR20963:SF43">
    <property type="entry name" value="PUTATIVE (AFU_ORTHOLOGUE AFUA_7G01240)-RELATED"/>
    <property type="match status" value="1"/>
</dbReference>
<protein>
    <recommendedName>
        <fullName evidence="5">3-phytase</fullName>
    </recommendedName>
</protein>
<dbReference type="PANTHER" id="PTHR20963">
    <property type="entry name" value="MULTIPLE INOSITOL POLYPHOSPHATE PHOSPHATASE-RELATED"/>
    <property type="match status" value="1"/>
</dbReference>
<evidence type="ECO:0000256" key="2">
    <source>
        <dbReference type="SAM" id="Phobius"/>
    </source>
</evidence>
<accession>A0A815HHG2</accession>
<comment type="caution">
    <text evidence="3">The sequence shown here is derived from an EMBL/GenBank/DDBJ whole genome shotgun (WGS) entry which is preliminary data.</text>
</comment>
<keyword evidence="2" id="KW-1133">Transmembrane helix</keyword>
<evidence type="ECO:0000256" key="1">
    <source>
        <dbReference type="ARBA" id="ARBA00022801"/>
    </source>
</evidence>
<dbReference type="InterPro" id="IPR029033">
    <property type="entry name" value="His_PPase_superfam"/>
</dbReference>
<dbReference type="AlphaFoldDB" id="A0A815HHG2"/>
<proteinExistence type="predicted"/>
<dbReference type="SUPFAM" id="SSF53254">
    <property type="entry name" value="Phosphoglycerate mutase-like"/>
    <property type="match status" value="1"/>
</dbReference>
<keyword evidence="2" id="KW-0472">Membrane</keyword>
<keyword evidence="2" id="KW-0812">Transmembrane</keyword>
<dbReference type="Gene3D" id="3.40.50.1240">
    <property type="entry name" value="Phosphoglycerate mutase-like"/>
    <property type="match status" value="1"/>
</dbReference>
<evidence type="ECO:0000313" key="3">
    <source>
        <dbReference type="EMBL" id="CAF1354026.1"/>
    </source>
</evidence>
<dbReference type="InterPro" id="IPR000560">
    <property type="entry name" value="His_Pase_clade-2"/>
</dbReference>
<dbReference type="InterPro" id="IPR033379">
    <property type="entry name" value="Acid_Pase_AS"/>
</dbReference>